<organism evidence="3 4">
    <name type="scientific">Thorsellia kenyensis</name>
    <dbReference type="NCBI Taxonomy" id="1549888"/>
    <lineage>
        <taxon>Bacteria</taxon>
        <taxon>Pseudomonadati</taxon>
        <taxon>Pseudomonadota</taxon>
        <taxon>Gammaproteobacteria</taxon>
        <taxon>Enterobacterales</taxon>
        <taxon>Thorselliaceae</taxon>
        <taxon>Thorsellia</taxon>
    </lineage>
</organism>
<name>A0ABV6C6R5_9GAMM</name>
<evidence type="ECO:0000256" key="1">
    <source>
        <dbReference type="SAM" id="MobiDB-lite"/>
    </source>
</evidence>
<sequence>MKKIKLEVFVGLFILLGFLSLMFLLFNVADVKNFKHQGAYKLYAHFDNIGSLKVKSPIKIGGVVIGRITDIALDDKLLIPLVTMEIESQYNKIPNSSSLAVRSAGLLGEQFLALNLGIHDPDLFDTYYLTDGKWIEDTKSAIVLEDIIGQIVYSLKGEGKSEPTADEKSSELNEPIPNSLD</sequence>
<dbReference type="Proteomes" id="UP001589758">
    <property type="component" value="Unassembled WGS sequence"/>
</dbReference>
<feature type="domain" description="Mce/MlaD" evidence="2">
    <location>
        <begin position="39"/>
        <end position="115"/>
    </location>
</feature>
<evidence type="ECO:0000259" key="2">
    <source>
        <dbReference type="Pfam" id="PF02470"/>
    </source>
</evidence>
<protein>
    <submittedName>
        <fullName evidence="3">Outer membrane lipid asymmetry maintenance protein MlaD</fullName>
    </submittedName>
</protein>
<keyword evidence="4" id="KW-1185">Reference proteome</keyword>
<feature type="region of interest" description="Disordered" evidence="1">
    <location>
        <begin position="157"/>
        <end position="181"/>
    </location>
</feature>
<dbReference type="InterPro" id="IPR052336">
    <property type="entry name" value="MlaD_Phospholipid_Transporter"/>
</dbReference>
<evidence type="ECO:0000313" key="4">
    <source>
        <dbReference type="Proteomes" id="UP001589758"/>
    </source>
</evidence>
<dbReference type="NCBIfam" id="TIGR04430">
    <property type="entry name" value="OM_asym_MlaD"/>
    <property type="match status" value="1"/>
</dbReference>
<dbReference type="InterPro" id="IPR003399">
    <property type="entry name" value="Mce/MlaD"/>
</dbReference>
<dbReference type="Pfam" id="PF02470">
    <property type="entry name" value="MlaD"/>
    <property type="match status" value="1"/>
</dbReference>
<dbReference type="RefSeq" id="WP_385875510.1">
    <property type="nucleotide sequence ID" value="NZ_JBHLXE010000013.1"/>
</dbReference>
<proteinExistence type="predicted"/>
<accession>A0ABV6C6R5</accession>
<comment type="caution">
    <text evidence="3">The sequence shown here is derived from an EMBL/GenBank/DDBJ whole genome shotgun (WGS) entry which is preliminary data.</text>
</comment>
<gene>
    <name evidence="3" type="primary">mlaD</name>
    <name evidence="3" type="ORF">ACFFIT_00860</name>
</gene>
<dbReference type="InterPro" id="IPR030970">
    <property type="entry name" value="ABC_MlaD"/>
</dbReference>
<evidence type="ECO:0000313" key="3">
    <source>
        <dbReference type="EMBL" id="MFC0178664.1"/>
    </source>
</evidence>
<dbReference type="PANTHER" id="PTHR33371:SF4">
    <property type="entry name" value="INTERMEMBRANE PHOSPHOLIPID TRANSPORT SYSTEM BINDING PROTEIN MLAD"/>
    <property type="match status" value="1"/>
</dbReference>
<dbReference type="EMBL" id="JBHLXE010000013">
    <property type="protein sequence ID" value="MFC0178664.1"/>
    <property type="molecule type" value="Genomic_DNA"/>
</dbReference>
<feature type="compositionally biased region" description="Basic and acidic residues" evidence="1">
    <location>
        <begin position="157"/>
        <end position="171"/>
    </location>
</feature>
<reference evidence="3 4" key="1">
    <citation type="submission" date="2024-09" db="EMBL/GenBank/DDBJ databases">
        <authorList>
            <person name="Sun Q."/>
            <person name="Mori K."/>
        </authorList>
    </citation>
    <scope>NUCLEOTIDE SEQUENCE [LARGE SCALE GENOMIC DNA]</scope>
    <source>
        <strain evidence="3 4">CCM 8545</strain>
    </source>
</reference>
<dbReference type="PANTHER" id="PTHR33371">
    <property type="entry name" value="INTERMEMBRANE PHOSPHOLIPID TRANSPORT SYSTEM BINDING PROTEIN MLAD-RELATED"/>
    <property type="match status" value="1"/>
</dbReference>